<evidence type="ECO:0000313" key="3">
    <source>
        <dbReference type="Proteomes" id="UP001595896"/>
    </source>
</evidence>
<feature type="transmembrane region" description="Helical" evidence="1">
    <location>
        <begin position="67"/>
        <end position="85"/>
    </location>
</feature>
<accession>A0ABV9NZW0</accession>
<dbReference type="RefSeq" id="WP_377910002.1">
    <property type="nucleotide sequence ID" value="NZ_JBHSGK010000013.1"/>
</dbReference>
<dbReference type="EMBL" id="JBHSGK010000013">
    <property type="protein sequence ID" value="MFC4737404.1"/>
    <property type="molecule type" value="Genomic_DNA"/>
</dbReference>
<feature type="transmembrane region" description="Helical" evidence="1">
    <location>
        <begin position="39"/>
        <end position="60"/>
    </location>
</feature>
<keyword evidence="1" id="KW-1133">Transmembrane helix</keyword>
<evidence type="ECO:0000256" key="1">
    <source>
        <dbReference type="SAM" id="Phobius"/>
    </source>
</evidence>
<keyword evidence="1" id="KW-0812">Transmembrane</keyword>
<proteinExistence type="predicted"/>
<gene>
    <name evidence="2" type="ORF">ACFO4L_12450</name>
</gene>
<feature type="transmembrane region" description="Helical" evidence="1">
    <location>
        <begin position="7"/>
        <end position="27"/>
    </location>
</feature>
<comment type="caution">
    <text evidence="2">The sequence shown here is derived from an EMBL/GenBank/DDBJ whole genome shotgun (WGS) entry which is preliminary data.</text>
</comment>
<organism evidence="2 3">
    <name type="scientific">Bacillus daqingensis</name>
    <dbReference type="NCBI Taxonomy" id="872396"/>
    <lineage>
        <taxon>Bacteria</taxon>
        <taxon>Bacillati</taxon>
        <taxon>Bacillota</taxon>
        <taxon>Bacilli</taxon>
        <taxon>Bacillales</taxon>
        <taxon>Bacillaceae</taxon>
        <taxon>Bacillus</taxon>
    </lineage>
</organism>
<name>A0ABV9NZW0_9BACI</name>
<evidence type="ECO:0000313" key="2">
    <source>
        <dbReference type="EMBL" id="MFC4737404.1"/>
    </source>
</evidence>
<keyword evidence="1" id="KW-0472">Membrane</keyword>
<dbReference type="Proteomes" id="UP001595896">
    <property type="component" value="Unassembled WGS sequence"/>
</dbReference>
<protein>
    <submittedName>
        <fullName evidence="2">Uncharacterized protein</fullName>
    </submittedName>
</protein>
<sequence>MKRLAMMIGIIIFAGWTVAMLMNYGIYAASDDPAFFSPLVDGILFMAVMFGLYLLLFNVYQSNRKAATIQLVAGGSLALIGAVVLL</sequence>
<keyword evidence="3" id="KW-1185">Reference proteome</keyword>
<reference evidence="3" key="1">
    <citation type="journal article" date="2019" name="Int. J. Syst. Evol. Microbiol.">
        <title>The Global Catalogue of Microorganisms (GCM) 10K type strain sequencing project: providing services to taxonomists for standard genome sequencing and annotation.</title>
        <authorList>
            <consortium name="The Broad Institute Genomics Platform"/>
            <consortium name="The Broad Institute Genome Sequencing Center for Infectious Disease"/>
            <person name="Wu L."/>
            <person name="Ma J."/>
        </authorList>
    </citation>
    <scope>NUCLEOTIDE SEQUENCE [LARGE SCALE GENOMIC DNA]</scope>
    <source>
        <strain evidence="3">JCM 12165</strain>
    </source>
</reference>